<gene>
    <name evidence="2" type="ORF">UV61_C0005G0035</name>
</gene>
<keyword evidence="1" id="KW-1133">Transmembrane helix</keyword>
<name>A0A0G1CN88_9BACT</name>
<protein>
    <submittedName>
        <fullName evidence="2">Uncharacterized protein</fullName>
    </submittedName>
</protein>
<evidence type="ECO:0000313" key="2">
    <source>
        <dbReference type="EMBL" id="KKS87014.1"/>
    </source>
</evidence>
<sequence length="94" mass="10545">MNLNQPPILYMPVPHTGHLPFIAGLPFFMVTLTALGSSLLVRHLTQYMDAINLFSPPSAIFYQPQRLENIASSISAKINKALKVKVFLRSLVMY</sequence>
<dbReference type="Proteomes" id="UP000034050">
    <property type="component" value="Unassembled WGS sequence"/>
</dbReference>
<evidence type="ECO:0000313" key="3">
    <source>
        <dbReference type="Proteomes" id="UP000034050"/>
    </source>
</evidence>
<proteinExistence type="predicted"/>
<accession>A0A0G1CN88</accession>
<comment type="caution">
    <text evidence="2">The sequence shown here is derived from an EMBL/GenBank/DDBJ whole genome shotgun (WGS) entry which is preliminary data.</text>
</comment>
<dbReference type="STRING" id="1618446.UV61_C0005G0035"/>
<dbReference type="AlphaFoldDB" id="A0A0G1CN88"/>
<dbReference type="EMBL" id="LCFD01000005">
    <property type="protein sequence ID" value="KKS87014.1"/>
    <property type="molecule type" value="Genomic_DNA"/>
</dbReference>
<organism evidence="2 3">
    <name type="scientific">Candidatus Gottesmanbacteria bacterium GW2011_GWB1_43_11</name>
    <dbReference type="NCBI Taxonomy" id="1618446"/>
    <lineage>
        <taxon>Bacteria</taxon>
        <taxon>Candidatus Gottesmaniibacteriota</taxon>
    </lineage>
</organism>
<evidence type="ECO:0000256" key="1">
    <source>
        <dbReference type="SAM" id="Phobius"/>
    </source>
</evidence>
<reference evidence="2 3" key="1">
    <citation type="journal article" date="2015" name="Nature">
        <title>rRNA introns, odd ribosomes, and small enigmatic genomes across a large radiation of phyla.</title>
        <authorList>
            <person name="Brown C.T."/>
            <person name="Hug L.A."/>
            <person name="Thomas B.C."/>
            <person name="Sharon I."/>
            <person name="Castelle C.J."/>
            <person name="Singh A."/>
            <person name="Wilkins M.J."/>
            <person name="Williams K.H."/>
            <person name="Banfield J.F."/>
        </authorList>
    </citation>
    <scope>NUCLEOTIDE SEQUENCE [LARGE SCALE GENOMIC DNA]</scope>
</reference>
<feature type="transmembrane region" description="Helical" evidence="1">
    <location>
        <begin position="20"/>
        <end position="41"/>
    </location>
</feature>
<keyword evidence="1" id="KW-0812">Transmembrane</keyword>
<keyword evidence="1" id="KW-0472">Membrane</keyword>